<accession>A0A8H7VGS7</accession>
<reference evidence="1 2" key="1">
    <citation type="submission" date="2020-12" db="EMBL/GenBank/DDBJ databases">
        <title>Metabolic potential, ecology and presence of endohyphal bacteria is reflected in genomic diversity of Mucoromycotina.</title>
        <authorList>
            <person name="Muszewska A."/>
            <person name="Okrasinska A."/>
            <person name="Steczkiewicz K."/>
            <person name="Drgas O."/>
            <person name="Orlowska M."/>
            <person name="Perlinska-Lenart U."/>
            <person name="Aleksandrzak-Piekarczyk T."/>
            <person name="Szatraj K."/>
            <person name="Zielenkiewicz U."/>
            <person name="Pilsyk S."/>
            <person name="Malc E."/>
            <person name="Mieczkowski P."/>
            <person name="Kruszewska J.S."/>
            <person name="Biernat P."/>
            <person name="Pawlowska J."/>
        </authorList>
    </citation>
    <scope>NUCLEOTIDE SEQUENCE [LARGE SCALE GENOMIC DNA]</scope>
    <source>
        <strain evidence="1 2">CBS 142.35</strain>
    </source>
</reference>
<keyword evidence="2" id="KW-1185">Reference proteome</keyword>
<dbReference type="AlphaFoldDB" id="A0A8H7VGS7"/>
<organism evidence="1 2">
    <name type="scientific">Circinella minor</name>
    <dbReference type="NCBI Taxonomy" id="1195481"/>
    <lineage>
        <taxon>Eukaryota</taxon>
        <taxon>Fungi</taxon>
        <taxon>Fungi incertae sedis</taxon>
        <taxon>Mucoromycota</taxon>
        <taxon>Mucoromycotina</taxon>
        <taxon>Mucoromycetes</taxon>
        <taxon>Mucorales</taxon>
        <taxon>Lichtheimiaceae</taxon>
        <taxon>Circinella</taxon>
    </lineage>
</organism>
<proteinExistence type="predicted"/>
<comment type="caution">
    <text evidence="1">The sequence shown here is derived from an EMBL/GenBank/DDBJ whole genome shotgun (WGS) entry which is preliminary data.</text>
</comment>
<gene>
    <name evidence="1" type="ORF">INT45_007727</name>
</gene>
<dbReference type="OrthoDB" id="10577236at2759"/>
<protein>
    <recommendedName>
        <fullName evidence="3">F-box domain-containing protein</fullName>
    </recommendedName>
</protein>
<dbReference type="PANTHER" id="PTHR13318">
    <property type="entry name" value="PARTNER OF PAIRED, ISOFORM B-RELATED"/>
    <property type="match status" value="1"/>
</dbReference>
<dbReference type="EMBL" id="JAEPRB010000237">
    <property type="protein sequence ID" value="KAG2218332.1"/>
    <property type="molecule type" value="Genomic_DNA"/>
</dbReference>
<evidence type="ECO:0008006" key="3">
    <source>
        <dbReference type="Google" id="ProtNLM"/>
    </source>
</evidence>
<evidence type="ECO:0000313" key="1">
    <source>
        <dbReference type="EMBL" id="KAG2218332.1"/>
    </source>
</evidence>
<dbReference type="SUPFAM" id="SSF52047">
    <property type="entry name" value="RNI-like"/>
    <property type="match status" value="1"/>
</dbReference>
<dbReference type="Gene3D" id="3.80.10.10">
    <property type="entry name" value="Ribonuclease Inhibitor"/>
    <property type="match status" value="2"/>
</dbReference>
<evidence type="ECO:0000313" key="2">
    <source>
        <dbReference type="Proteomes" id="UP000646827"/>
    </source>
</evidence>
<dbReference type="Proteomes" id="UP000646827">
    <property type="component" value="Unassembled WGS sequence"/>
</dbReference>
<dbReference type="InterPro" id="IPR032675">
    <property type="entry name" value="LRR_dom_sf"/>
</dbReference>
<dbReference type="PANTHER" id="PTHR13318:SF95">
    <property type="entry name" value="F-BOX PROTEIN YLR352W"/>
    <property type="match status" value="1"/>
</dbReference>
<dbReference type="GO" id="GO:0019005">
    <property type="term" value="C:SCF ubiquitin ligase complex"/>
    <property type="evidence" value="ECO:0007669"/>
    <property type="project" value="TreeGrafter"/>
</dbReference>
<sequence length="500" mass="58269">MLKLTSSSQQNLTELILMNYPCDISLLEIARACPKQLTHLTIHLDFDNVLIDDQDNVIDREEQDENDDYKLPLLPHLLYLHLDTRFNFDARIKYLLRHCPELRVFQASKLYKLDGGLILENMMFMDTHLLILNDFDFTRIIQLCPKITSIDCDFNELCEWSSIPDNDNNTKYGLKTFRVAYDQGNSCVQNIIDLLEEAQDTLEVLNIRELPLEDEDPEYTPTGLLQLISENMWKNWPRLNQQKIQLPRLRELSATVFTDIFSRYLLEFLRQHYQHQRQSSNTFCLEEITLEMNPSLFTNQVVNTLTGMTQLKRLSLSFDRADDWLFPADLIEHPLTPVPTRFNQLITFPPLYQISLRYVLLTDETMVQLANPQSSVERIILYTPDNDLHNPCEVTPDGLIKFATLLQQRQSQKKLRELELSHFEALDDNVLEVLGRIESLIQLVLKYCPNITDSGLQRFAESLNNDNSQLNQFIHTGCQQITNVGENSIVRKMQQLRSSV</sequence>
<name>A0A8H7VGS7_9FUNG</name>
<dbReference type="GO" id="GO:0031146">
    <property type="term" value="P:SCF-dependent proteasomal ubiquitin-dependent protein catabolic process"/>
    <property type="evidence" value="ECO:0007669"/>
    <property type="project" value="TreeGrafter"/>
</dbReference>